<organism evidence="1 2">
    <name type="scientific">Collimonas arenae</name>
    <dbReference type="NCBI Taxonomy" id="279058"/>
    <lineage>
        <taxon>Bacteria</taxon>
        <taxon>Pseudomonadati</taxon>
        <taxon>Pseudomonadota</taxon>
        <taxon>Betaproteobacteria</taxon>
        <taxon>Burkholderiales</taxon>
        <taxon>Oxalobacteraceae</taxon>
        <taxon>Collimonas</taxon>
    </lineage>
</organism>
<dbReference type="EMBL" id="CP009962">
    <property type="protein sequence ID" value="AIY41964.1"/>
    <property type="molecule type" value="Genomic_DNA"/>
</dbReference>
<protein>
    <submittedName>
        <fullName evidence="1">Uncharacterized protein</fullName>
    </submittedName>
</protein>
<evidence type="ECO:0000313" key="2">
    <source>
        <dbReference type="Proteomes" id="UP000030302"/>
    </source>
</evidence>
<keyword evidence="2" id="KW-1185">Reference proteome</keyword>
<dbReference type="HOGENOM" id="CLU_3326716_0_0_4"/>
<reference evidence="2" key="1">
    <citation type="journal article" date="2014" name="Soil Biol. Biochem.">
        <title>Structure and function of bacterial communities in ageing soils: Insights from the Mendocino ecological staircase.</title>
        <authorList>
            <person name="Uroz S."/>
            <person name="Tech J.J."/>
            <person name="Sawaya N.A."/>
            <person name="Frey-Klett P."/>
            <person name="Leveau J.H.J."/>
        </authorList>
    </citation>
    <scope>NUCLEOTIDE SEQUENCE [LARGE SCALE GENOMIC DNA]</scope>
    <source>
        <strain evidence="2">Cal35</strain>
    </source>
</reference>
<sequence>MQRCADNPITSSNIITEFASWNSMSKNVYFQLFSNKPT</sequence>
<accession>A0A0A1FE78</accession>
<dbReference type="KEGG" id="care:LT85_2806"/>
<proteinExistence type="predicted"/>
<gene>
    <name evidence="1" type="ORF">LT85_2806</name>
</gene>
<dbReference type="AlphaFoldDB" id="A0A0A1FE78"/>
<dbReference type="Proteomes" id="UP000030302">
    <property type="component" value="Chromosome"/>
</dbReference>
<name>A0A0A1FE78_9BURK</name>
<evidence type="ECO:0000313" key="1">
    <source>
        <dbReference type="EMBL" id="AIY41964.1"/>
    </source>
</evidence>